<dbReference type="PROSITE" id="PS51257">
    <property type="entry name" value="PROKAR_LIPOPROTEIN"/>
    <property type="match status" value="1"/>
</dbReference>
<comment type="caution">
    <text evidence="2">The sequence shown here is derived from an EMBL/GenBank/DDBJ whole genome shotgun (WGS) entry which is preliminary data.</text>
</comment>
<name>A0A9D2LZL0_9FIRM</name>
<protein>
    <recommendedName>
        <fullName evidence="4">Lipoprotein</fullName>
    </recommendedName>
</protein>
<evidence type="ECO:0000313" key="2">
    <source>
        <dbReference type="EMBL" id="HJB38200.1"/>
    </source>
</evidence>
<reference evidence="2" key="2">
    <citation type="submission" date="2021-04" db="EMBL/GenBank/DDBJ databases">
        <authorList>
            <person name="Gilroy R."/>
        </authorList>
    </citation>
    <scope>NUCLEOTIDE SEQUENCE</scope>
    <source>
        <strain evidence="2">ChiBcolR8-3208</strain>
    </source>
</reference>
<evidence type="ECO:0008006" key="4">
    <source>
        <dbReference type="Google" id="ProtNLM"/>
    </source>
</evidence>
<dbReference type="Proteomes" id="UP000824214">
    <property type="component" value="Unassembled WGS sequence"/>
</dbReference>
<evidence type="ECO:0000313" key="3">
    <source>
        <dbReference type="Proteomes" id="UP000824214"/>
    </source>
</evidence>
<reference evidence="2" key="1">
    <citation type="journal article" date="2021" name="PeerJ">
        <title>Extensive microbial diversity within the chicken gut microbiome revealed by metagenomics and culture.</title>
        <authorList>
            <person name="Gilroy R."/>
            <person name="Ravi A."/>
            <person name="Getino M."/>
            <person name="Pursley I."/>
            <person name="Horton D.L."/>
            <person name="Alikhan N.F."/>
            <person name="Baker D."/>
            <person name="Gharbi K."/>
            <person name="Hall N."/>
            <person name="Watson M."/>
            <person name="Adriaenssens E.M."/>
            <person name="Foster-Nyarko E."/>
            <person name="Jarju S."/>
            <person name="Secka A."/>
            <person name="Antonio M."/>
            <person name="Oren A."/>
            <person name="Chaudhuri R.R."/>
            <person name="La Ragione R."/>
            <person name="Hildebrand F."/>
            <person name="Pallen M.J."/>
        </authorList>
    </citation>
    <scope>NUCLEOTIDE SEQUENCE</scope>
    <source>
        <strain evidence="2">ChiBcolR8-3208</strain>
    </source>
</reference>
<keyword evidence="1" id="KW-0732">Signal</keyword>
<proteinExistence type="predicted"/>
<feature type="chain" id="PRO_5038416531" description="Lipoprotein" evidence="1">
    <location>
        <begin position="31"/>
        <end position="231"/>
    </location>
</feature>
<dbReference type="AlphaFoldDB" id="A0A9D2LZL0"/>
<gene>
    <name evidence="2" type="ORF">H9942_09055</name>
</gene>
<evidence type="ECO:0000256" key="1">
    <source>
        <dbReference type="SAM" id="SignalP"/>
    </source>
</evidence>
<accession>A0A9D2LZL0</accession>
<sequence>MKKNTRKNLRQLLTLCLCGFFLLLATGCQAQEADISLPTGEELEALESAVGYELDTLLDTLGLSEEDLTEPDLADLVPGLRDTNRYVELDTIRLRERIQINSDPAGTEYYGFSQYYLLYYPEKEGEDLVAPARALYDTLLETYGTPQSSIQDNMEPVTEEDWEKLSSGDETNLGDSWQVDEYTVLNFYVVLDGSYRRIELRYEWPELYETRMVNQGYLAREDAPLYLEGVE</sequence>
<dbReference type="EMBL" id="DWXZ01000195">
    <property type="protein sequence ID" value="HJB38200.1"/>
    <property type="molecule type" value="Genomic_DNA"/>
</dbReference>
<organism evidence="2 3">
    <name type="scientific">Candidatus Acutalibacter ornithocaccae</name>
    <dbReference type="NCBI Taxonomy" id="2838416"/>
    <lineage>
        <taxon>Bacteria</taxon>
        <taxon>Bacillati</taxon>
        <taxon>Bacillota</taxon>
        <taxon>Clostridia</taxon>
        <taxon>Eubacteriales</taxon>
        <taxon>Acutalibacteraceae</taxon>
        <taxon>Acutalibacter</taxon>
    </lineage>
</organism>
<feature type="signal peptide" evidence="1">
    <location>
        <begin position="1"/>
        <end position="30"/>
    </location>
</feature>